<dbReference type="PANTHER" id="PTHR11178">
    <property type="entry name" value="IRON-SULFUR CLUSTER SCAFFOLD PROTEIN NFU-RELATED"/>
    <property type="match status" value="1"/>
</dbReference>
<organism evidence="2 3">
    <name type="scientific">Desulfobulbus oligotrophicus</name>
    <dbReference type="NCBI Taxonomy" id="1909699"/>
    <lineage>
        <taxon>Bacteria</taxon>
        <taxon>Pseudomonadati</taxon>
        <taxon>Thermodesulfobacteriota</taxon>
        <taxon>Desulfobulbia</taxon>
        <taxon>Desulfobulbales</taxon>
        <taxon>Desulfobulbaceae</taxon>
        <taxon>Desulfobulbus</taxon>
    </lineage>
</organism>
<evidence type="ECO:0000313" key="3">
    <source>
        <dbReference type="Proteomes" id="UP000596092"/>
    </source>
</evidence>
<dbReference type="AlphaFoldDB" id="A0A7T5VEE1"/>
<dbReference type="GO" id="GO:0005506">
    <property type="term" value="F:iron ion binding"/>
    <property type="evidence" value="ECO:0007669"/>
    <property type="project" value="InterPro"/>
</dbReference>
<evidence type="ECO:0000259" key="1">
    <source>
        <dbReference type="Pfam" id="PF01106"/>
    </source>
</evidence>
<dbReference type="InterPro" id="IPR001075">
    <property type="entry name" value="NIF_FeS_clus_asmbl_NifU_C"/>
</dbReference>
<dbReference type="SUPFAM" id="SSF117916">
    <property type="entry name" value="Fe-S cluster assembly (FSCA) domain-like"/>
    <property type="match status" value="1"/>
</dbReference>
<dbReference type="GO" id="GO:0051536">
    <property type="term" value="F:iron-sulfur cluster binding"/>
    <property type="evidence" value="ECO:0007669"/>
    <property type="project" value="InterPro"/>
</dbReference>
<dbReference type="KEGG" id="dog:HP555_11240"/>
<dbReference type="Proteomes" id="UP000596092">
    <property type="component" value="Chromosome"/>
</dbReference>
<reference evidence="2 3" key="1">
    <citation type="submission" date="2020-05" db="EMBL/GenBank/DDBJ databases">
        <title>Complete genome of Desulfobulbus oligotrophicus.</title>
        <authorList>
            <person name="Podar M."/>
        </authorList>
    </citation>
    <scope>NUCLEOTIDE SEQUENCE [LARGE SCALE GENOMIC DNA]</scope>
    <source>
        <strain evidence="2 3">Prop6</strain>
    </source>
</reference>
<dbReference type="RefSeq" id="WP_199262540.1">
    <property type="nucleotide sequence ID" value="NZ_CP054140.1"/>
</dbReference>
<dbReference type="InterPro" id="IPR034904">
    <property type="entry name" value="FSCA_dom_sf"/>
</dbReference>
<sequence length="77" mass="8613">MEQLQEAARKVLEQIRPTLQRDGGDVEFVELSSDQVLKVRLTGACQGCPMSRVTLKEGIEKFVKNELPTIRAVEAVE</sequence>
<dbReference type="Pfam" id="PF01106">
    <property type="entry name" value="NifU"/>
    <property type="match status" value="1"/>
</dbReference>
<proteinExistence type="predicted"/>
<feature type="domain" description="NIF system FeS cluster assembly NifU C-terminal" evidence="1">
    <location>
        <begin position="10"/>
        <end position="74"/>
    </location>
</feature>
<dbReference type="GO" id="GO:0016226">
    <property type="term" value="P:iron-sulfur cluster assembly"/>
    <property type="evidence" value="ECO:0007669"/>
    <property type="project" value="InterPro"/>
</dbReference>
<name>A0A7T5VEE1_9BACT</name>
<protein>
    <submittedName>
        <fullName evidence="2">NifU family protein</fullName>
    </submittedName>
</protein>
<dbReference type="EMBL" id="CP054140">
    <property type="protein sequence ID" value="QQG66400.1"/>
    <property type="molecule type" value="Genomic_DNA"/>
</dbReference>
<gene>
    <name evidence="2" type="ORF">HP555_11240</name>
</gene>
<accession>A0A7T5VEE1</accession>
<keyword evidence="3" id="KW-1185">Reference proteome</keyword>
<evidence type="ECO:0000313" key="2">
    <source>
        <dbReference type="EMBL" id="QQG66400.1"/>
    </source>
</evidence>
<dbReference type="Gene3D" id="3.30.300.130">
    <property type="entry name" value="Fe-S cluster assembly (FSCA)"/>
    <property type="match status" value="1"/>
</dbReference>